<dbReference type="InterPro" id="IPR040079">
    <property type="entry name" value="Glutathione_S-Trfase"/>
</dbReference>
<accession>A0A8F2Q4U2</accession>
<dbReference type="SUPFAM" id="SSF47616">
    <property type="entry name" value="GST C-terminal domain-like"/>
    <property type="match status" value="1"/>
</dbReference>
<reference evidence="4" key="1">
    <citation type="submission" date="2021-03" db="EMBL/GenBank/DDBJ databases">
        <title>Identification of cDNAs encoding glutathione S-transferases from the cigarette beetle Lasioderma serricorne.</title>
        <authorList>
            <person name="Liu S."/>
        </authorList>
    </citation>
    <scope>NUCLEOTIDE SEQUENCE</scope>
    <source>
        <strain evidence="4">HF</strain>
    </source>
</reference>
<evidence type="ECO:0000313" key="4">
    <source>
        <dbReference type="EMBL" id="QWV59554.1"/>
    </source>
</evidence>
<dbReference type="GO" id="GO:0006749">
    <property type="term" value="P:glutathione metabolic process"/>
    <property type="evidence" value="ECO:0007669"/>
    <property type="project" value="TreeGrafter"/>
</dbReference>
<dbReference type="Gene3D" id="3.40.30.10">
    <property type="entry name" value="Glutaredoxin"/>
    <property type="match status" value="1"/>
</dbReference>
<evidence type="ECO:0000259" key="2">
    <source>
        <dbReference type="PROSITE" id="PS50404"/>
    </source>
</evidence>
<dbReference type="EMBL" id="MW759285">
    <property type="protein sequence ID" value="QWV59554.1"/>
    <property type="molecule type" value="mRNA"/>
</dbReference>
<name>A0A8F2Q4U2_9COLE</name>
<dbReference type="SFLD" id="SFLDS00019">
    <property type="entry name" value="Glutathione_Transferase_(cytos"/>
    <property type="match status" value="1"/>
</dbReference>
<dbReference type="FunFam" id="1.20.1050.10:FF:000007">
    <property type="entry name" value="Glutathione S-transferase 1-1"/>
    <property type="match status" value="1"/>
</dbReference>
<dbReference type="InterPro" id="IPR010987">
    <property type="entry name" value="Glutathione-S-Trfase_C-like"/>
</dbReference>
<feature type="domain" description="GST N-terminal" evidence="2">
    <location>
        <begin position="1"/>
        <end position="65"/>
    </location>
</feature>
<dbReference type="InterPro" id="IPR004045">
    <property type="entry name" value="Glutathione_S-Trfase_N"/>
</dbReference>
<dbReference type="InterPro" id="IPR004046">
    <property type="entry name" value="GST_C"/>
</dbReference>
<evidence type="ECO:0000259" key="3">
    <source>
        <dbReference type="PROSITE" id="PS50405"/>
    </source>
</evidence>
<sequence length="198" mass="22574">MTIEALNVPVERKIVNIHQGENLTPEYLKLNPQHTVPTYQEEDGFVVWDSHAINAYLVGKYASDDSLYPKDLRKRAHVDQRLHFESSVLFPRLLAIARPILRHGAKTVPKEKAEAVHEGYDFLETFLEGRNFVVGDEMTIADFHTVATITSLNVVVPIASNRYPNILAWIARMQQLPYYKENQDGLDKFTVAIKSILS</sequence>
<dbReference type="Gene3D" id="1.20.1050.10">
    <property type="match status" value="1"/>
</dbReference>
<dbReference type="Pfam" id="PF13409">
    <property type="entry name" value="GST_N_2"/>
    <property type="match status" value="1"/>
</dbReference>
<dbReference type="GO" id="GO:0004364">
    <property type="term" value="F:glutathione transferase activity"/>
    <property type="evidence" value="ECO:0007669"/>
    <property type="project" value="TreeGrafter"/>
</dbReference>
<dbReference type="SFLD" id="SFLDG00358">
    <property type="entry name" value="Main_(cytGST)"/>
    <property type="match status" value="1"/>
</dbReference>
<dbReference type="Pfam" id="PF00043">
    <property type="entry name" value="GST_C"/>
    <property type="match status" value="1"/>
</dbReference>
<dbReference type="PROSITE" id="PS50405">
    <property type="entry name" value="GST_CTER"/>
    <property type="match status" value="1"/>
</dbReference>
<evidence type="ECO:0000256" key="1">
    <source>
        <dbReference type="ARBA" id="ARBA00011738"/>
    </source>
</evidence>
<keyword evidence="4" id="KW-0808">Transferase</keyword>
<proteinExistence type="evidence at transcript level"/>
<dbReference type="PANTHER" id="PTHR43969">
    <property type="entry name" value="GLUTATHIONE S TRANSFERASE D10, ISOFORM A-RELATED"/>
    <property type="match status" value="1"/>
</dbReference>
<dbReference type="PROSITE" id="PS50404">
    <property type="entry name" value="GST_NTER"/>
    <property type="match status" value="1"/>
</dbReference>
<comment type="subunit">
    <text evidence="1">Homodimer.</text>
</comment>
<dbReference type="InterPro" id="IPR036249">
    <property type="entry name" value="Thioredoxin-like_sf"/>
</dbReference>
<organism evidence="4">
    <name type="scientific">Lasioderma serricorne</name>
    <name type="common">cigarette beetle</name>
    <dbReference type="NCBI Taxonomy" id="295660"/>
    <lineage>
        <taxon>Eukaryota</taxon>
        <taxon>Metazoa</taxon>
        <taxon>Ecdysozoa</taxon>
        <taxon>Arthropoda</taxon>
        <taxon>Hexapoda</taxon>
        <taxon>Insecta</taxon>
        <taxon>Pterygota</taxon>
        <taxon>Neoptera</taxon>
        <taxon>Endopterygota</taxon>
        <taxon>Coleoptera</taxon>
        <taxon>Polyphaga</taxon>
        <taxon>Bostrichiformia</taxon>
        <taxon>Ptinidae</taxon>
        <taxon>Xyletininae</taxon>
        <taxon>Lasioderma</taxon>
    </lineage>
</organism>
<dbReference type="InterPro" id="IPR036282">
    <property type="entry name" value="Glutathione-S-Trfase_C_sf"/>
</dbReference>
<dbReference type="AlphaFoldDB" id="A0A8F2Q4U2"/>
<feature type="domain" description="GST C-terminal" evidence="3">
    <location>
        <begin position="71"/>
        <end position="197"/>
    </location>
</feature>
<dbReference type="CDD" id="cd03177">
    <property type="entry name" value="GST_C_Delta_Epsilon"/>
    <property type="match status" value="1"/>
</dbReference>
<protein>
    <submittedName>
        <fullName evidence="4">Glutathione S-transferase epsilon 2</fullName>
    </submittedName>
</protein>
<dbReference type="SUPFAM" id="SSF52833">
    <property type="entry name" value="Thioredoxin-like"/>
    <property type="match status" value="1"/>
</dbReference>
<dbReference type="PANTHER" id="PTHR43969:SF9">
    <property type="entry name" value="GLUTATHIONE S TRANSFERASE D10, ISOFORM A-RELATED"/>
    <property type="match status" value="1"/>
</dbReference>